<accession>A0A8J3V9U9</accession>
<protein>
    <submittedName>
        <fullName evidence="4">Transcriptional regulator</fullName>
    </submittedName>
</protein>
<dbReference type="InterPro" id="IPR001647">
    <property type="entry name" value="HTH_TetR"/>
</dbReference>
<dbReference type="Gene3D" id="1.10.357.10">
    <property type="entry name" value="Tetracycline Repressor, domain 2"/>
    <property type="match status" value="1"/>
</dbReference>
<name>A0A8J3V9U9_9ACTN</name>
<organism evidence="4 5">
    <name type="scientific">Planotetraspora thailandica</name>
    <dbReference type="NCBI Taxonomy" id="487172"/>
    <lineage>
        <taxon>Bacteria</taxon>
        <taxon>Bacillati</taxon>
        <taxon>Actinomycetota</taxon>
        <taxon>Actinomycetes</taxon>
        <taxon>Streptosporangiales</taxon>
        <taxon>Streptosporangiaceae</taxon>
        <taxon>Planotetraspora</taxon>
    </lineage>
</organism>
<dbReference type="RefSeq" id="WP_203943022.1">
    <property type="nucleotide sequence ID" value="NZ_BOOR01000007.1"/>
</dbReference>
<evidence type="ECO:0000256" key="1">
    <source>
        <dbReference type="ARBA" id="ARBA00023125"/>
    </source>
</evidence>
<reference evidence="4" key="1">
    <citation type="submission" date="2021-01" db="EMBL/GenBank/DDBJ databases">
        <title>Whole genome shotgun sequence of Planotetraspora thailandica NBRC 104271.</title>
        <authorList>
            <person name="Komaki H."/>
            <person name="Tamura T."/>
        </authorList>
    </citation>
    <scope>NUCLEOTIDE SEQUENCE</scope>
    <source>
        <strain evidence="4">NBRC 104271</strain>
    </source>
</reference>
<dbReference type="AlphaFoldDB" id="A0A8J3V9U9"/>
<dbReference type="GO" id="GO:0000976">
    <property type="term" value="F:transcription cis-regulatory region binding"/>
    <property type="evidence" value="ECO:0007669"/>
    <property type="project" value="TreeGrafter"/>
</dbReference>
<keyword evidence="5" id="KW-1185">Reference proteome</keyword>
<dbReference type="InterPro" id="IPR041483">
    <property type="entry name" value="TetR_C_34"/>
</dbReference>
<dbReference type="InterPro" id="IPR050109">
    <property type="entry name" value="HTH-type_TetR-like_transc_reg"/>
</dbReference>
<dbReference type="SUPFAM" id="SSF46689">
    <property type="entry name" value="Homeodomain-like"/>
    <property type="match status" value="1"/>
</dbReference>
<dbReference type="PRINTS" id="PR00455">
    <property type="entry name" value="HTHTETR"/>
</dbReference>
<dbReference type="GO" id="GO:0003700">
    <property type="term" value="F:DNA-binding transcription factor activity"/>
    <property type="evidence" value="ECO:0007669"/>
    <property type="project" value="TreeGrafter"/>
</dbReference>
<proteinExistence type="predicted"/>
<keyword evidence="1 2" id="KW-0238">DNA-binding</keyword>
<sequence>MASPAFQRARSAESKQQRARSLVDAARSLALEKGVAAVTLSAIAERAGVHHSAMRRYFDSHKDVLLQLAAEGWHRWADETTEALRDRQVNAAELARTLVATLAADPLFCDLLANVPLHLEHEVTVDRVVEFKKTSREAVLRLTRAIATATPSLGTARALDVVTAANALAATLWQATHPAPTLRAAFAADPTLTLVKPDDFRDTLTRLLTATCAGLTG</sequence>
<dbReference type="PANTHER" id="PTHR30055:SF178">
    <property type="entry name" value="POSSIBLE TRANSCRIPTIONAL REGULATORY PROTEIN"/>
    <property type="match status" value="1"/>
</dbReference>
<gene>
    <name evidence="4" type="ORF">Pth03_11140</name>
</gene>
<dbReference type="Pfam" id="PF00440">
    <property type="entry name" value="TetR_N"/>
    <property type="match status" value="1"/>
</dbReference>
<feature type="domain" description="HTH tetR-type" evidence="3">
    <location>
        <begin position="16"/>
        <end position="76"/>
    </location>
</feature>
<evidence type="ECO:0000256" key="2">
    <source>
        <dbReference type="PROSITE-ProRule" id="PRU00335"/>
    </source>
</evidence>
<evidence type="ECO:0000313" key="4">
    <source>
        <dbReference type="EMBL" id="GII52725.1"/>
    </source>
</evidence>
<dbReference type="PROSITE" id="PS50977">
    <property type="entry name" value="HTH_TETR_2"/>
    <property type="match status" value="1"/>
</dbReference>
<dbReference type="Proteomes" id="UP000605992">
    <property type="component" value="Unassembled WGS sequence"/>
</dbReference>
<dbReference type="Pfam" id="PF17929">
    <property type="entry name" value="TetR_C_34"/>
    <property type="match status" value="1"/>
</dbReference>
<dbReference type="InterPro" id="IPR009057">
    <property type="entry name" value="Homeodomain-like_sf"/>
</dbReference>
<evidence type="ECO:0000259" key="3">
    <source>
        <dbReference type="PROSITE" id="PS50977"/>
    </source>
</evidence>
<dbReference type="PANTHER" id="PTHR30055">
    <property type="entry name" value="HTH-TYPE TRANSCRIPTIONAL REGULATOR RUTR"/>
    <property type="match status" value="1"/>
</dbReference>
<feature type="DNA-binding region" description="H-T-H motif" evidence="2">
    <location>
        <begin position="39"/>
        <end position="58"/>
    </location>
</feature>
<evidence type="ECO:0000313" key="5">
    <source>
        <dbReference type="Proteomes" id="UP000605992"/>
    </source>
</evidence>
<comment type="caution">
    <text evidence="4">The sequence shown here is derived from an EMBL/GenBank/DDBJ whole genome shotgun (WGS) entry which is preliminary data.</text>
</comment>
<dbReference type="EMBL" id="BOOR01000007">
    <property type="protein sequence ID" value="GII52725.1"/>
    <property type="molecule type" value="Genomic_DNA"/>
</dbReference>